<reference evidence="3" key="1">
    <citation type="journal article" date="2019" name="Int. J. Syst. Evol. Microbiol.">
        <title>The Global Catalogue of Microorganisms (GCM) 10K type strain sequencing project: providing services to taxonomists for standard genome sequencing and annotation.</title>
        <authorList>
            <consortium name="The Broad Institute Genomics Platform"/>
            <consortium name="The Broad Institute Genome Sequencing Center for Infectious Disease"/>
            <person name="Wu L."/>
            <person name="Ma J."/>
        </authorList>
    </citation>
    <scope>NUCLEOTIDE SEQUENCE [LARGE SCALE GENOMIC DNA]</scope>
    <source>
        <strain evidence="3">KCTC 23299</strain>
    </source>
</reference>
<dbReference type="InterPro" id="IPR049236">
    <property type="entry name" value="DUF6850"/>
</dbReference>
<protein>
    <submittedName>
        <fullName evidence="2">DUF6850 family outer membrane beta-barrel protein</fullName>
    </submittedName>
</protein>
<gene>
    <name evidence="2" type="ORF">ACFS6H_10470</name>
</gene>
<sequence length="506" mass="57033">MRKLLTGILFFSLSVTNGHTQTIDTVNAALQEQFSPAARFRDVFFDIPALKSFQRNFDYARVSTAYFNKQDDIFIPQKGKGRKGFYVDASSYYKNKNRLTLWGNANYSNQTAIKVKYNESLDYDLIYPYVMADSVGGDIKMESYAISGGLVKKIGKVYYGLTTGYVGVQNYRDRDPRPNNISSDINAALSAAISINTQYKLAFNIQGNKYNQRNRLSFENELGYPLVYHDAGLGAYNTMLAGNRVVAYVNATAWSPVIHLVTTKEKGFLFKTGYRQLALQKRLDDINENIATASEDRFFIDLGYVKNAEHTTWLLQMNAGVKNRKGTEAVFNNTGGVYGYQKIAERQSFSDDIKEIGLKGVYEKRYTAYAWSAGATGLFTQQETRYASPLRTLSYTGFVVSGFINGTVNQKKSTLRGRFDIVKRFVNDVAYSWPDVQPAAGIADMLNKTHRFYASSFYSLNPSLNFSRPVSTTLVLYCDISGRFNRYDVPQNNTGKEFIVAIGLSF</sequence>
<organism evidence="2 3">
    <name type="scientific">Terrimonas rubra</name>
    <dbReference type="NCBI Taxonomy" id="1035890"/>
    <lineage>
        <taxon>Bacteria</taxon>
        <taxon>Pseudomonadati</taxon>
        <taxon>Bacteroidota</taxon>
        <taxon>Chitinophagia</taxon>
        <taxon>Chitinophagales</taxon>
        <taxon>Chitinophagaceae</taxon>
        <taxon>Terrimonas</taxon>
    </lineage>
</organism>
<feature type="domain" description="DUF6850" evidence="1">
    <location>
        <begin position="48"/>
        <end position="506"/>
    </location>
</feature>
<name>A0ABW6A6U2_9BACT</name>
<dbReference type="Proteomes" id="UP001597511">
    <property type="component" value="Unassembled WGS sequence"/>
</dbReference>
<dbReference type="Pfam" id="PF21012">
    <property type="entry name" value="DUF6850"/>
    <property type="match status" value="1"/>
</dbReference>
<evidence type="ECO:0000313" key="2">
    <source>
        <dbReference type="EMBL" id="MFD2920135.1"/>
    </source>
</evidence>
<dbReference type="EMBL" id="JBHUOZ010000003">
    <property type="protein sequence ID" value="MFD2920135.1"/>
    <property type="molecule type" value="Genomic_DNA"/>
</dbReference>
<comment type="caution">
    <text evidence="2">The sequence shown here is derived from an EMBL/GenBank/DDBJ whole genome shotgun (WGS) entry which is preliminary data.</text>
</comment>
<accession>A0ABW6A6U2</accession>
<evidence type="ECO:0000259" key="1">
    <source>
        <dbReference type="Pfam" id="PF21012"/>
    </source>
</evidence>
<keyword evidence="3" id="KW-1185">Reference proteome</keyword>
<dbReference type="RefSeq" id="WP_386098062.1">
    <property type="nucleotide sequence ID" value="NZ_JBHUOZ010000003.1"/>
</dbReference>
<proteinExistence type="predicted"/>
<evidence type="ECO:0000313" key="3">
    <source>
        <dbReference type="Proteomes" id="UP001597511"/>
    </source>
</evidence>